<sequence>MLVSLAGASGRVGAMNPHTFPFLETTVGRALAAAVAVILPTECVGCGARDRALCAVCSETIGASPPPSAAPSPASAWQSSPGARSCELVIEALQEPPLRVWAGVPYGTVVSSALSAFKEAGRTDAARPLARVLESSILDARTDLEGRLPPGAVLELTVAPSSRAAFRRRGYHPVELLAVRARGALPIARTLRVARPVADQAGLGREARRANLNGSLEVRSKLSGALDGRHFLVVDDVTTTGSTLVECRRALESVGATVWGAATLAYTPKHHGASTVRPVGEREGQMG</sequence>
<evidence type="ECO:0000256" key="1">
    <source>
        <dbReference type="ARBA" id="ARBA00008007"/>
    </source>
</evidence>
<gene>
    <name evidence="3" type="ORF">B7R22_03590</name>
</gene>
<dbReference type="Gene3D" id="3.40.50.2020">
    <property type="match status" value="1"/>
</dbReference>
<dbReference type="OrthoDB" id="5242900at2"/>
<dbReference type="CDD" id="cd06223">
    <property type="entry name" value="PRTases_typeI"/>
    <property type="match status" value="1"/>
</dbReference>
<reference evidence="3 4" key="1">
    <citation type="submission" date="2017-04" db="EMBL/GenBank/DDBJ databases">
        <title>Comparative genome analysis of Subtercola boreus.</title>
        <authorList>
            <person name="Cho Y.-J."/>
            <person name="Cho A."/>
            <person name="Kim O.-S."/>
            <person name="Lee J.-I."/>
        </authorList>
    </citation>
    <scope>NUCLEOTIDE SEQUENCE [LARGE SCALE GENOMIC DNA]</scope>
    <source>
        <strain evidence="3 4">P27479</strain>
    </source>
</reference>
<evidence type="ECO:0000313" key="4">
    <source>
        <dbReference type="Proteomes" id="UP000256541"/>
    </source>
</evidence>
<dbReference type="PANTHER" id="PTHR47505">
    <property type="entry name" value="DNA UTILIZATION PROTEIN YHGH"/>
    <property type="match status" value="1"/>
</dbReference>
<dbReference type="InterPro" id="IPR000836">
    <property type="entry name" value="PRTase_dom"/>
</dbReference>
<dbReference type="Pfam" id="PF00156">
    <property type="entry name" value="Pribosyltran"/>
    <property type="match status" value="1"/>
</dbReference>
<organism evidence="3 4">
    <name type="scientific">Subtercola boreus</name>
    <dbReference type="NCBI Taxonomy" id="120213"/>
    <lineage>
        <taxon>Bacteria</taxon>
        <taxon>Bacillati</taxon>
        <taxon>Actinomycetota</taxon>
        <taxon>Actinomycetes</taxon>
        <taxon>Micrococcales</taxon>
        <taxon>Microbacteriaceae</taxon>
        <taxon>Subtercola</taxon>
    </lineage>
</organism>
<comment type="similarity">
    <text evidence="1">Belongs to the ComF/GntX family.</text>
</comment>
<evidence type="ECO:0000259" key="2">
    <source>
        <dbReference type="Pfam" id="PF00156"/>
    </source>
</evidence>
<feature type="domain" description="Phosphoribosyltransferase" evidence="2">
    <location>
        <begin position="171"/>
        <end position="269"/>
    </location>
</feature>
<dbReference type="PANTHER" id="PTHR47505:SF1">
    <property type="entry name" value="DNA UTILIZATION PROTEIN YHGH"/>
    <property type="match status" value="1"/>
</dbReference>
<dbReference type="AlphaFoldDB" id="A0A3E0W462"/>
<dbReference type="InterPro" id="IPR029057">
    <property type="entry name" value="PRTase-like"/>
</dbReference>
<dbReference type="EMBL" id="NBXB01000011">
    <property type="protein sequence ID" value="RFA16565.1"/>
    <property type="molecule type" value="Genomic_DNA"/>
</dbReference>
<dbReference type="SUPFAM" id="SSF53271">
    <property type="entry name" value="PRTase-like"/>
    <property type="match status" value="1"/>
</dbReference>
<dbReference type="Proteomes" id="UP000256541">
    <property type="component" value="Unassembled WGS sequence"/>
</dbReference>
<accession>A0A3E0W462</accession>
<proteinExistence type="inferred from homology"/>
<evidence type="ECO:0000313" key="3">
    <source>
        <dbReference type="EMBL" id="RFA16565.1"/>
    </source>
</evidence>
<dbReference type="InterPro" id="IPR051910">
    <property type="entry name" value="ComF/GntX_DNA_util-trans"/>
</dbReference>
<protein>
    <recommendedName>
        <fullName evidence="2">Phosphoribosyltransferase domain-containing protein</fullName>
    </recommendedName>
</protein>
<name>A0A3E0W462_9MICO</name>
<comment type="caution">
    <text evidence="3">The sequence shown here is derived from an EMBL/GenBank/DDBJ whole genome shotgun (WGS) entry which is preliminary data.</text>
</comment>